<evidence type="ECO:0000313" key="2">
    <source>
        <dbReference type="Proteomes" id="UP000247702"/>
    </source>
</evidence>
<dbReference type="Proteomes" id="UP000247702">
    <property type="component" value="Unassembled WGS sequence"/>
</dbReference>
<comment type="caution">
    <text evidence="1">The sequence shown here is derived from an EMBL/GenBank/DDBJ whole genome shotgun (WGS) entry which is preliminary data.</text>
</comment>
<evidence type="ECO:0000313" key="1">
    <source>
        <dbReference type="EMBL" id="GBB91535.1"/>
    </source>
</evidence>
<sequence>MENKKVFDEDAEESHEMDIIEEYKNEGYQEYSFLMSVIELDDDEKIDASYFIGNLNFQLLTAEEKIAFVDAVNKRLGVIKRERMIKGWIEGFAETLRERIEADVREKMKKKSLKYRITHLFSVKD</sequence>
<protein>
    <submittedName>
        <fullName evidence="1">Uncharacterized protein</fullName>
    </submittedName>
</protein>
<keyword evidence="2" id="KW-1185">Reference proteome</keyword>
<proteinExistence type="predicted"/>
<gene>
    <name evidence="1" type="ORF">RclHR1_01890009</name>
</gene>
<name>A0A2Z6QPT9_9GLOM</name>
<accession>A0A2Z6QPT9</accession>
<dbReference type="EMBL" id="BEXD01000990">
    <property type="protein sequence ID" value="GBB91535.1"/>
    <property type="molecule type" value="Genomic_DNA"/>
</dbReference>
<dbReference type="AlphaFoldDB" id="A0A2Z6QPT9"/>
<reference evidence="1 2" key="1">
    <citation type="submission" date="2017-11" db="EMBL/GenBank/DDBJ databases">
        <title>The genome of Rhizophagus clarus HR1 reveals common genetic basis of auxotrophy among arbuscular mycorrhizal fungi.</title>
        <authorList>
            <person name="Kobayashi Y."/>
        </authorList>
    </citation>
    <scope>NUCLEOTIDE SEQUENCE [LARGE SCALE GENOMIC DNA]</scope>
    <source>
        <strain evidence="1 2">HR1</strain>
    </source>
</reference>
<organism evidence="1 2">
    <name type="scientific">Rhizophagus clarus</name>
    <dbReference type="NCBI Taxonomy" id="94130"/>
    <lineage>
        <taxon>Eukaryota</taxon>
        <taxon>Fungi</taxon>
        <taxon>Fungi incertae sedis</taxon>
        <taxon>Mucoromycota</taxon>
        <taxon>Glomeromycotina</taxon>
        <taxon>Glomeromycetes</taxon>
        <taxon>Glomerales</taxon>
        <taxon>Glomeraceae</taxon>
        <taxon>Rhizophagus</taxon>
    </lineage>
</organism>